<accession>A0AA42CGW3</accession>
<dbReference type="AlphaFoldDB" id="A0AA42CGW3"/>
<comment type="caution">
    <text evidence="1">The sequence shown here is derived from an EMBL/GenBank/DDBJ whole genome shotgun (WGS) entry which is preliminary data.</text>
</comment>
<organism evidence="1 2">
    <name type="scientific">Limobrevibacterium gyesilva</name>
    <dbReference type="NCBI Taxonomy" id="2991712"/>
    <lineage>
        <taxon>Bacteria</taxon>
        <taxon>Pseudomonadati</taxon>
        <taxon>Pseudomonadota</taxon>
        <taxon>Alphaproteobacteria</taxon>
        <taxon>Acetobacterales</taxon>
        <taxon>Acetobacteraceae</taxon>
        <taxon>Limobrevibacterium</taxon>
    </lineage>
</organism>
<dbReference type="Gene3D" id="3.30.420.310">
    <property type="entry name" value="2-keto-3-deoxy-galactonokinase, C-terminal domain"/>
    <property type="match status" value="1"/>
</dbReference>
<protein>
    <submittedName>
        <fullName evidence="1">2-dehydro-3-deoxygalactonokinase</fullName>
    </submittedName>
</protein>
<dbReference type="Proteomes" id="UP001165679">
    <property type="component" value="Unassembled WGS sequence"/>
</dbReference>
<dbReference type="RefSeq" id="WP_264712870.1">
    <property type="nucleotide sequence ID" value="NZ_JAPDNT010000003.1"/>
</dbReference>
<dbReference type="CDD" id="cd24012">
    <property type="entry name" value="ASKHA_NBD_KDGal-kinase"/>
    <property type="match status" value="1"/>
</dbReference>
<dbReference type="Gene3D" id="3.30.420.300">
    <property type="entry name" value="2-keto-3-deoxy-galactonokinase, substrate binding domain"/>
    <property type="match status" value="1"/>
</dbReference>
<dbReference type="EMBL" id="JAPDNT010000003">
    <property type="protein sequence ID" value="MCW3474245.1"/>
    <property type="molecule type" value="Genomic_DNA"/>
</dbReference>
<reference evidence="1" key="1">
    <citation type="submission" date="2022-09" db="EMBL/GenBank/DDBJ databases">
        <title>Rhodovastum sp. nov. RN2-1 isolated from soil in Seongnam, South Korea.</title>
        <authorList>
            <person name="Le N.T."/>
        </authorList>
    </citation>
    <scope>NUCLEOTIDE SEQUENCE</scope>
    <source>
        <strain evidence="1">RN2-1</strain>
    </source>
</reference>
<keyword evidence="2" id="KW-1185">Reference proteome</keyword>
<evidence type="ECO:0000313" key="1">
    <source>
        <dbReference type="EMBL" id="MCW3474245.1"/>
    </source>
</evidence>
<sequence length="292" mass="30545">MIGVDWGTSSFRAFRLAADGRILGRRSTPRGILHVEGGRFADALLAEIGPWLAEGERRVLLSGMIGSRQGWVEAPYLPCPAGAAELAAALAPVPFDAAQVLLVAGLSDADDSGTPEVMRGEETQIVGAMQALDGDGLACLPGSHSKWARIAAGRIAAFRTYLSGEAFAALRSGTILGRMMQDGPTDPAAFDRGVARSGDYGHLLHHLFGVRTLGLFGRLSEHESASYLSGLLIGHEVRAARPQGLTVHLIGAAPLCALYARAIAACGGEAVLQDEDAAARGLSLIARSAQWN</sequence>
<dbReference type="InterPro" id="IPR042258">
    <property type="entry name" value="DGOK_N"/>
</dbReference>
<evidence type="ECO:0000313" key="2">
    <source>
        <dbReference type="Proteomes" id="UP001165679"/>
    </source>
</evidence>
<dbReference type="GO" id="GO:0034194">
    <property type="term" value="P:D-galactonate catabolic process"/>
    <property type="evidence" value="ECO:0007669"/>
    <property type="project" value="InterPro"/>
</dbReference>
<proteinExistence type="predicted"/>
<dbReference type="InterPro" id="IPR042257">
    <property type="entry name" value="DGOK_C"/>
</dbReference>
<reference evidence="1" key="2">
    <citation type="submission" date="2022-10" db="EMBL/GenBank/DDBJ databases">
        <authorList>
            <person name="Trinh H.N."/>
        </authorList>
    </citation>
    <scope>NUCLEOTIDE SEQUENCE</scope>
    <source>
        <strain evidence="1">RN2-1</strain>
    </source>
</reference>
<dbReference type="Pfam" id="PF05035">
    <property type="entry name" value="DGOK"/>
    <property type="match status" value="1"/>
</dbReference>
<dbReference type="InterPro" id="IPR007729">
    <property type="entry name" value="DGOK"/>
</dbReference>
<name>A0AA42CGW3_9PROT</name>
<gene>
    <name evidence="1" type="ORF">OL599_06600</name>
</gene>
<dbReference type="GO" id="GO:0008671">
    <property type="term" value="F:2-dehydro-3-deoxygalactonokinase activity"/>
    <property type="evidence" value="ECO:0007669"/>
    <property type="project" value="InterPro"/>
</dbReference>